<evidence type="ECO:0000256" key="1">
    <source>
        <dbReference type="ARBA" id="ARBA00006464"/>
    </source>
</evidence>
<evidence type="ECO:0000259" key="3">
    <source>
        <dbReference type="Pfam" id="PF02397"/>
    </source>
</evidence>
<keyword evidence="2" id="KW-0472">Membrane</keyword>
<keyword evidence="2" id="KW-0812">Transmembrane</keyword>
<dbReference type="PANTHER" id="PTHR30576:SF0">
    <property type="entry name" value="UNDECAPRENYL-PHOSPHATE N-ACETYLGALACTOSAMINYL 1-PHOSPHATE TRANSFERASE-RELATED"/>
    <property type="match status" value="1"/>
</dbReference>
<evidence type="ECO:0000256" key="2">
    <source>
        <dbReference type="SAM" id="Phobius"/>
    </source>
</evidence>
<dbReference type="GO" id="GO:0016780">
    <property type="term" value="F:phosphotransferase activity, for other substituted phosphate groups"/>
    <property type="evidence" value="ECO:0007669"/>
    <property type="project" value="TreeGrafter"/>
</dbReference>
<keyword evidence="2" id="KW-1133">Transmembrane helix</keyword>
<feature type="transmembrane region" description="Helical" evidence="2">
    <location>
        <begin position="12"/>
        <end position="29"/>
    </location>
</feature>
<gene>
    <name evidence="4" type="ORF">HNQ65_001272</name>
</gene>
<name>A0A7W7Y8X3_9BACT</name>
<comment type="caution">
    <text evidence="4">The sequence shown here is derived from an EMBL/GenBank/DDBJ whole genome shotgun (WGS) entry which is preliminary data.</text>
</comment>
<dbReference type="Pfam" id="PF02397">
    <property type="entry name" value="Bac_transf"/>
    <property type="match status" value="1"/>
</dbReference>
<evidence type="ECO:0000313" key="5">
    <source>
        <dbReference type="Proteomes" id="UP000590740"/>
    </source>
</evidence>
<evidence type="ECO:0000313" key="4">
    <source>
        <dbReference type="EMBL" id="MBB5031704.1"/>
    </source>
</evidence>
<dbReference type="InterPro" id="IPR003362">
    <property type="entry name" value="Bact_transf"/>
</dbReference>
<dbReference type="EMBL" id="JACHIG010000002">
    <property type="protein sequence ID" value="MBB5031704.1"/>
    <property type="molecule type" value="Genomic_DNA"/>
</dbReference>
<feature type="transmembrane region" description="Helical" evidence="2">
    <location>
        <begin position="76"/>
        <end position="95"/>
    </location>
</feature>
<proteinExistence type="inferred from homology"/>
<keyword evidence="5" id="KW-1185">Reference proteome</keyword>
<accession>A0A7W7Y8X3</accession>
<comment type="similarity">
    <text evidence="1">Belongs to the bacterial sugar transferase family.</text>
</comment>
<sequence length="427" mass="48318">MSIMAFAPPSKDGVLLALGIIGLLFHMLLRERDGQYMFQIISGHKLRVCAGQVLFMVLTLFVYLGLWRNYDVSRKMLLLFITMMGPALWLGKLLFMKFLRALGARLQPRLRILAVCDEASETATRQWFANKAMLGIHLCDVLAVENDARHESFLEHQLEQALNQGRPNLLIWRLPTDAARTEKIRLIAESHGTHLAVDLEPIVGEMGTVQLTEYLPMKLVSLHKHPLVSPAHRFLKRVLDISISLPVVVLVLPFLCVGVWILHRIYSPGPLFFKQSRSGADGQMFKIFKFRTMTVNHGRESVQARANDSRIFTGGGLMRKLSIDEMPQFLNVLLGDMSVVGPRPHMAEHDVLFAMECSQYALRHTVKPGVTGLAQVRGHRGPVDDASEIKHRVTSDIEYCQNWSFYLDLAIIARTFLHVFSFHAKSC</sequence>
<dbReference type="PANTHER" id="PTHR30576">
    <property type="entry name" value="COLANIC BIOSYNTHESIS UDP-GLUCOSE LIPID CARRIER TRANSFERASE"/>
    <property type="match status" value="1"/>
</dbReference>
<feature type="domain" description="Bacterial sugar transferase" evidence="3">
    <location>
        <begin position="236"/>
        <end position="420"/>
    </location>
</feature>
<protein>
    <submittedName>
        <fullName evidence="4">Putative colanic acid biosynthesis UDP-glucose lipid carrier transferase</fullName>
    </submittedName>
</protein>
<feature type="transmembrane region" description="Helical" evidence="2">
    <location>
        <begin position="49"/>
        <end position="70"/>
    </location>
</feature>
<feature type="transmembrane region" description="Helical" evidence="2">
    <location>
        <begin position="243"/>
        <end position="262"/>
    </location>
</feature>
<dbReference type="AlphaFoldDB" id="A0A7W7Y8X3"/>
<dbReference type="Proteomes" id="UP000590740">
    <property type="component" value="Unassembled WGS sequence"/>
</dbReference>
<keyword evidence="4" id="KW-0808">Transferase</keyword>
<organism evidence="4 5">
    <name type="scientific">Prosthecobacter vanneervenii</name>
    <dbReference type="NCBI Taxonomy" id="48466"/>
    <lineage>
        <taxon>Bacteria</taxon>
        <taxon>Pseudomonadati</taxon>
        <taxon>Verrucomicrobiota</taxon>
        <taxon>Verrucomicrobiia</taxon>
        <taxon>Verrucomicrobiales</taxon>
        <taxon>Verrucomicrobiaceae</taxon>
        <taxon>Prosthecobacter</taxon>
    </lineage>
</organism>
<reference evidence="4 5" key="1">
    <citation type="submission" date="2020-08" db="EMBL/GenBank/DDBJ databases">
        <title>Genomic Encyclopedia of Type Strains, Phase IV (KMG-IV): sequencing the most valuable type-strain genomes for metagenomic binning, comparative biology and taxonomic classification.</title>
        <authorList>
            <person name="Goeker M."/>
        </authorList>
    </citation>
    <scope>NUCLEOTIDE SEQUENCE [LARGE SCALE GENOMIC DNA]</scope>
    <source>
        <strain evidence="4 5">DSM 12252</strain>
    </source>
</reference>